<dbReference type="EMBL" id="JNVU01000028">
    <property type="protein sequence ID" value="KEI44218.1"/>
    <property type="molecule type" value="Genomic_DNA"/>
</dbReference>
<reference evidence="2 3" key="1">
    <citation type="submission" date="2014-06" db="EMBL/GenBank/DDBJ databases">
        <title>Saccharopolyspora rectivirgula DSM-43113 Genome sequencing.</title>
        <authorList>
            <person name="Barrera C."/>
            <person name="Millon L."/>
            <person name="Rognon B."/>
            <person name="Zaugg C."/>
            <person name="Monod M."/>
        </authorList>
    </citation>
    <scope>NUCLEOTIDE SEQUENCE [LARGE SCALE GENOMIC DNA]</scope>
    <source>
        <strain evidence="2 3">DSM 43113</strain>
    </source>
</reference>
<evidence type="ECO:0000256" key="1">
    <source>
        <dbReference type="SAM" id="MobiDB-lite"/>
    </source>
</evidence>
<dbReference type="STRING" id="28042.GU90_10810"/>
<dbReference type="AlphaFoldDB" id="A0A073AWS9"/>
<keyword evidence="3" id="KW-1185">Reference proteome</keyword>
<name>A0A073AWS9_9PSEU</name>
<evidence type="ECO:0000313" key="3">
    <source>
        <dbReference type="Proteomes" id="UP000031419"/>
    </source>
</evidence>
<sequence>MGLLDRFRRRGGRPGSRGARPEDVEHLFNWAASRRGVEGYLEPRTYVTETTLLLIAHDGEWTRRRVDGPAAAFRIARQMQIPCYEVHKVGYPQRMRDYQARQRILRKRERQRRLLGDSGTNVEG</sequence>
<evidence type="ECO:0000313" key="2">
    <source>
        <dbReference type="EMBL" id="KEI44218.1"/>
    </source>
</evidence>
<gene>
    <name evidence="2" type="ORF">GU90_10810</name>
</gene>
<protein>
    <submittedName>
        <fullName evidence="2">Oxidoreductase</fullName>
    </submittedName>
</protein>
<proteinExistence type="predicted"/>
<organism evidence="2 3">
    <name type="scientific">Saccharopolyspora rectivirgula</name>
    <dbReference type="NCBI Taxonomy" id="28042"/>
    <lineage>
        <taxon>Bacteria</taxon>
        <taxon>Bacillati</taxon>
        <taxon>Actinomycetota</taxon>
        <taxon>Actinomycetes</taxon>
        <taxon>Pseudonocardiales</taxon>
        <taxon>Pseudonocardiaceae</taxon>
        <taxon>Saccharopolyspora</taxon>
    </lineage>
</organism>
<dbReference type="Proteomes" id="UP000031419">
    <property type="component" value="Unassembled WGS sequence"/>
</dbReference>
<dbReference type="eggNOG" id="ENOG50331DK">
    <property type="taxonomic scope" value="Bacteria"/>
</dbReference>
<accession>A0A073AWS9</accession>
<dbReference type="OrthoDB" id="5192422at2"/>
<comment type="caution">
    <text evidence="2">The sequence shown here is derived from an EMBL/GenBank/DDBJ whole genome shotgun (WGS) entry which is preliminary data.</text>
</comment>
<dbReference type="RefSeq" id="WP_029722792.1">
    <property type="nucleotide sequence ID" value="NZ_JAJUIW010000008.1"/>
</dbReference>
<feature type="region of interest" description="Disordered" evidence="1">
    <location>
        <begin position="1"/>
        <end position="20"/>
    </location>
</feature>